<keyword evidence="4 7" id="KW-0812">Transmembrane</keyword>
<organism evidence="9 10">
    <name type="scientific">Amycolatopsis ultiminotia</name>
    <dbReference type="NCBI Taxonomy" id="543629"/>
    <lineage>
        <taxon>Bacteria</taxon>
        <taxon>Bacillati</taxon>
        <taxon>Actinomycetota</taxon>
        <taxon>Actinomycetes</taxon>
        <taxon>Pseudonocardiales</taxon>
        <taxon>Pseudonocardiaceae</taxon>
        <taxon>Amycolatopsis</taxon>
    </lineage>
</organism>
<name>A0ABP6YFE4_9PSEU</name>
<evidence type="ECO:0000313" key="9">
    <source>
        <dbReference type="EMBL" id="GAA3581751.1"/>
    </source>
</evidence>
<feature type="transmembrane region" description="Helical" evidence="7">
    <location>
        <begin position="12"/>
        <end position="35"/>
    </location>
</feature>
<feature type="transmembrane region" description="Helical" evidence="7">
    <location>
        <begin position="404"/>
        <end position="429"/>
    </location>
</feature>
<keyword evidence="2" id="KW-0813">Transport</keyword>
<evidence type="ECO:0000256" key="1">
    <source>
        <dbReference type="ARBA" id="ARBA00004651"/>
    </source>
</evidence>
<dbReference type="Proteomes" id="UP001500689">
    <property type="component" value="Unassembled WGS sequence"/>
</dbReference>
<keyword evidence="3" id="KW-1003">Cell membrane</keyword>
<evidence type="ECO:0000256" key="2">
    <source>
        <dbReference type="ARBA" id="ARBA00022448"/>
    </source>
</evidence>
<evidence type="ECO:0000256" key="4">
    <source>
        <dbReference type="ARBA" id="ARBA00022692"/>
    </source>
</evidence>
<dbReference type="InterPro" id="IPR011701">
    <property type="entry name" value="MFS"/>
</dbReference>
<feature type="transmembrane region" description="Helical" evidence="7">
    <location>
        <begin position="106"/>
        <end position="127"/>
    </location>
</feature>
<evidence type="ECO:0000259" key="8">
    <source>
        <dbReference type="PROSITE" id="PS50850"/>
    </source>
</evidence>
<evidence type="ECO:0000256" key="6">
    <source>
        <dbReference type="ARBA" id="ARBA00023136"/>
    </source>
</evidence>
<sequence>MPETTRRRGIALAVLCTASLMVVLDGSIVAVALPAIQEDLGFSTPGLAWVVNAYLVAFGGLLLLSGRLGDLAGRRRVFLAGLVVFTASSLAAGLAPNAGSLVVARFVQGVGGALASAVVLGMIVTMYPQPRARARAIGVYSFTQAAGASIGFVAGGALTQTLDWHWTFYVNLPIGVAVLVLTPFVVEADRGTGLREGIDVLGALLVTSGVMMLGYGIVQTGEAGWTPATVGTLGGAGALLAGFVLRQARARTPLLPLRLFGIRAVSGANLTMIVMVAGFLGFQFVTALYLQQVLGLDALGTGCAFLPAPVMIAVFSLGLSDRLSARFSPSTVLVCGLLVTAVAFLLLTKVRADGGYFLHVFPALLLMGTGAGLAVPSLVGLAMSASGPADSGVTSGLITTTQQVGAAIGTALLASVAAARTGGLLATGADRREALTSGFRVAYGLSAALVTLAAVVAAVTLIPRRRVVAPAELCAAGVDQPGGPTR</sequence>
<dbReference type="InterPro" id="IPR004638">
    <property type="entry name" value="EmrB-like"/>
</dbReference>
<feature type="transmembrane region" description="Helical" evidence="7">
    <location>
        <begin position="331"/>
        <end position="350"/>
    </location>
</feature>
<proteinExistence type="predicted"/>
<comment type="caution">
    <text evidence="9">The sequence shown here is derived from an EMBL/GenBank/DDBJ whole genome shotgun (WGS) entry which is preliminary data.</text>
</comment>
<keyword evidence="10" id="KW-1185">Reference proteome</keyword>
<protein>
    <submittedName>
        <fullName evidence="9">DHA2 family efflux MFS transporter permease subunit</fullName>
    </submittedName>
</protein>
<dbReference type="InterPro" id="IPR036259">
    <property type="entry name" value="MFS_trans_sf"/>
</dbReference>
<keyword evidence="5 7" id="KW-1133">Transmembrane helix</keyword>
<dbReference type="PRINTS" id="PR01036">
    <property type="entry name" value="TCRTETB"/>
</dbReference>
<comment type="subcellular location">
    <subcellularLocation>
        <location evidence="1">Cell membrane</location>
        <topology evidence="1">Multi-pass membrane protein</topology>
    </subcellularLocation>
</comment>
<dbReference type="Gene3D" id="1.20.1250.20">
    <property type="entry name" value="MFS general substrate transporter like domains"/>
    <property type="match status" value="1"/>
</dbReference>
<gene>
    <name evidence="9" type="ORF">GCM10022222_78100</name>
</gene>
<feature type="transmembrane region" description="Helical" evidence="7">
    <location>
        <begin position="266"/>
        <end position="290"/>
    </location>
</feature>
<evidence type="ECO:0000256" key="5">
    <source>
        <dbReference type="ARBA" id="ARBA00022989"/>
    </source>
</evidence>
<dbReference type="SUPFAM" id="SSF103473">
    <property type="entry name" value="MFS general substrate transporter"/>
    <property type="match status" value="1"/>
</dbReference>
<dbReference type="PANTHER" id="PTHR42718">
    <property type="entry name" value="MAJOR FACILITATOR SUPERFAMILY MULTIDRUG TRANSPORTER MFSC"/>
    <property type="match status" value="1"/>
</dbReference>
<feature type="transmembrane region" description="Helical" evidence="7">
    <location>
        <begin position="224"/>
        <end position="245"/>
    </location>
</feature>
<feature type="transmembrane region" description="Helical" evidence="7">
    <location>
        <begin position="296"/>
        <end position="319"/>
    </location>
</feature>
<reference evidence="10" key="1">
    <citation type="journal article" date="2019" name="Int. J. Syst. Evol. Microbiol.">
        <title>The Global Catalogue of Microorganisms (GCM) 10K type strain sequencing project: providing services to taxonomists for standard genome sequencing and annotation.</title>
        <authorList>
            <consortium name="The Broad Institute Genomics Platform"/>
            <consortium name="The Broad Institute Genome Sequencing Center for Infectious Disease"/>
            <person name="Wu L."/>
            <person name="Ma J."/>
        </authorList>
    </citation>
    <scope>NUCLEOTIDE SEQUENCE [LARGE SCALE GENOMIC DNA]</scope>
    <source>
        <strain evidence="10">JCM 16898</strain>
    </source>
</reference>
<feature type="domain" description="Major facilitator superfamily (MFS) profile" evidence="8">
    <location>
        <begin position="11"/>
        <end position="466"/>
    </location>
</feature>
<feature type="transmembrane region" description="Helical" evidence="7">
    <location>
        <begin position="139"/>
        <end position="158"/>
    </location>
</feature>
<dbReference type="Gene3D" id="1.20.1720.10">
    <property type="entry name" value="Multidrug resistance protein D"/>
    <property type="match status" value="1"/>
</dbReference>
<evidence type="ECO:0000256" key="3">
    <source>
        <dbReference type="ARBA" id="ARBA00022475"/>
    </source>
</evidence>
<dbReference type="Pfam" id="PF07690">
    <property type="entry name" value="MFS_1"/>
    <property type="match status" value="1"/>
</dbReference>
<feature type="transmembrane region" description="Helical" evidence="7">
    <location>
        <begin position="77"/>
        <end position="94"/>
    </location>
</feature>
<dbReference type="PANTHER" id="PTHR42718:SF46">
    <property type="entry name" value="BLR6921 PROTEIN"/>
    <property type="match status" value="1"/>
</dbReference>
<evidence type="ECO:0000256" key="7">
    <source>
        <dbReference type="SAM" id="Phobius"/>
    </source>
</evidence>
<evidence type="ECO:0000313" key="10">
    <source>
        <dbReference type="Proteomes" id="UP001500689"/>
    </source>
</evidence>
<feature type="transmembrane region" description="Helical" evidence="7">
    <location>
        <begin position="47"/>
        <end position="65"/>
    </location>
</feature>
<accession>A0ABP6YFE4</accession>
<feature type="transmembrane region" description="Helical" evidence="7">
    <location>
        <begin position="356"/>
        <end position="383"/>
    </location>
</feature>
<feature type="transmembrane region" description="Helical" evidence="7">
    <location>
        <begin position="164"/>
        <end position="186"/>
    </location>
</feature>
<dbReference type="RefSeq" id="WP_344868431.1">
    <property type="nucleotide sequence ID" value="NZ_BAAAZN010000026.1"/>
</dbReference>
<dbReference type="PROSITE" id="PS50850">
    <property type="entry name" value="MFS"/>
    <property type="match status" value="1"/>
</dbReference>
<keyword evidence="6 7" id="KW-0472">Membrane</keyword>
<dbReference type="CDD" id="cd17321">
    <property type="entry name" value="MFS_MMR_MDR_like"/>
    <property type="match status" value="1"/>
</dbReference>
<dbReference type="InterPro" id="IPR020846">
    <property type="entry name" value="MFS_dom"/>
</dbReference>
<dbReference type="EMBL" id="BAAAZN010000026">
    <property type="protein sequence ID" value="GAA3581751.1"/>
    <property type="molecule type" value="Genomic_DNA"/>
</dbReference>
<feature type="transmembrane region" description="Helical" evidence="7">
    <location>
        <begin position="198"/>
        <end position="218"/>
    </location>
</feature>
<dbReference type="NCBIfam" id="TIGR00711">
    <property type="entry name" value="efflux_EmrB"/>
    <property type="match status" value="1"/>
</dbReference>
<feature type="transmembrane region" description="Helical" evidence="7">
    <location>
        <begin position="441"/>
        <end position="462"/>
    </location>
</feature>